<evidence type="ECO:0000259" key="11">
    <source>
        <dbReference type="Pfam" id="PF00060"/>
    </source>
</evidence>
<dbReference type="GeneID" id="119641696"/>
<dbReference type="SUPFAM" id="SSF53850">
    <property type="entry name" value="Periplasmic binding protein-like II"/>
    <property type="match status" value="1"/>
</dbReference>
<evidence type="ECO:0000256" key="10">
    <source>
        <dbReference type="SAM" id="SignalP"/>
    </source>
</evidence>
<feature type="chain" id="PRO_5038789274" evidence="10">
    <location>
        <begin position="22"/>
        <end position="861"/>
    </location>
</feature>
<evidence type="ECO:0000256" key="7">
    <source>
        <dbReference type="ARBA" id="ARBA00023170"/>
    </source>
</evidence>
<dbReference type="GO" id="GO:0005886">
    <property type="term" value="C:plasma membrane"/>
    <property type="evidence" value="ECO:0007669"/>
    <property type="project" value="UniProtKB-SubCell"/>
</dbReference>
<evidence type="ECO:0000256" key="1">
    <source>
        <dbReference type="ARBA" id="ARBA00004651"/>
    </source>
</evidence>
<protein>
    <submittedName>
        <fullName evidence="13">Ionotropic receptor 93a</fullName>
    </submittedName>
</protein>
<keyword evidence="6 9" id="KW-0472">Membrane</keyword>
<comment type="subcellular location">
    <subcellularLocation>
        <location evidence="1">Cell membrane</location>
        <topology evidence="1">Multi-pass membrane protein</topology>
    </subcellularLocation>
</comment>
<dbReference type="Proteomes" id="UP000092443">
    <property type="component" value="Unplaced"/>
</dbReference>
<dbReference type="PANTHER" id="PTHR42643">
    <property type="entry name" value="IONOTROPIC RECEPTOR 20A-RELATED"/>
    <property type="match status" value="1"/>
</dbReference>
<keyword evidence="5 9" id="KW-1133">Transmembrane helix</keyword>
<reference evidence="13" key="1">
    <citation type="submission" date="2025-08" db="UniProtKB">
        <authorList>
            <consortium name="RefSeq"/>
        </authorList>
    </citation>
    <scope>IDENTIFICATION</scope>
    <source>
        <tissue evidence="13">Whole body pupa</tissue>
    </source>
</reference>
<evidence type="ECO:0000313" key="13">
    <source>
        <dbReference type="RefSeq" id="XP_037896411.1"/>
    </source>
</evidence>
<feature type="transmembrane region" description="Helical" evidence="9">
    <location>
        <begin position="629"/>
        <end position="655"/>
    </location>
</feature>
<dbReference type="RefSeq" id="XP_037896411.1">
    <property type="nucleotide sequence ID" value="XM_038040483.1"/>
</dbReference>
<evidence type="ECO:0000313" key="12">
    <source>
        <dbReference type="Proteomes" id="UP000092443"/>
    </source>
</evidence>
<feature type="signal peptide" evidence="10">
    <location>
        <begin position="1"/>
        <end position="21"/>
    </location>
</feature>
<keyword evidence="4 9" id="KW-0812">Transmembrane</keyword>
<dbReference type="AlphaFoldDB" id="A0A9C5ZD05"/>
<organism evidence="12 13">
    <name type="scientific">Glossina fuscipes</name>
    <dbReference type="NCBI Taxonomy" id="7396"/>
    <lineage>
        <taxon>Eukaryota</taxon>
        <taxon>Metazoa</taxon>
        <taxon>Ecdysozoa</taxon>
        <taxon>Arthropoda</taxon>
        <taxon>Hexapoda</taxon>
        <taxon>Insecta</taxon>
        <taxon>Pterygota</taxon>
        <taxon>Neoptera</taxon>
        <taxon>Endopterygota</taxon>
        <taxon>Diptera</taxon>
        <taxon>Brachycera</taxon>
        <taxon>Muscomorpha</taxon>
        <taxon>Hippoboscoidea</taxon>
        <taxon>Glossinidae</taxon>
        <taxon>Glossina</taxon>
    </lineage>
</organism>
<evidence type="ECO:0000256" key="4">
    <source>
        <dbReference type="ARBA" id="ARBA00022692"/>
    </source>
</evidence>
<evidence type="ECO:0000256" key="5">
    <source>
        <dbReference type="ARBA" id="ARBA00022989"/>
    </source>
</evidence>
<evidence type="ECO:0000256" key="9">
    <source>
        <dbReference type="SAM" id="Phobius"/>
    </source>
</evidence>
<dbReference type="KEGG" id="gfs:119641696"/>
<feature type="transmembrane region" description="Helical" evidence="9">
    <location>
        <begin position="568"/>
        <end position="585"/>
    </location>
</feature>
<dbReference type="Pfam" id="PF00060">
    <property type="entry name" value="Lig_chan"/>
    <property type="match status" value="1"/>
</dbReference>
<accession>A0A9C5ZD05</accession>
<sequence>MQLIVALFILTLKFIFGLTSGQYNDFTSFLNANATLAVIVDQSYMQQTGENILAHFQKILNDAVHENLKYGGINFKYFTWTGIRLKKDTLAAITIMDCDNTWEFFEDMKTPNVLVVAITNSECPRLPINQALMIPYVDRGQVFPQMILDAKVQKILNWQTAIVIMDQTLINEGGHLQESIMHESIKRNIEPISIVLYSIDDQLKGQKKRLAIREILQLFDSRSQNKQQFMIFSKFYEDIIEIAENMQMFHVGNQWLFFIFEDKRKNFDVTSVTQNLEEGANIAFALNETRSECKKSLNCTLTELSTALVSAISQMTLEEQSLYGAVSDEEWEYIRYTKQEQQHEILNYMRNYLKDHISCSSCARWRVITALTWGKNQEHQSIVHTMDISENRNKNFEFTDVGYWSPTSGFVAHELLFPHVVHHFRNITLDIVTIHNPPWQIIKKDAKGTIIEYSGIVMEIVKELSRMLNFTYKLHDANILEYDGHENGSETDRLTGALTYFIPYQVVRLVQGNKFFMAAVAATINDPDKKAFNFTTPISIQRYSFLTRKPEEVSRIYLFTAPFTLETWISLIAVIFVTAPILYLVNCSVPTLHLKVQGLCTLKSCFWYIYGGLLQQGGKYLPKADSGRLIIGVWWIVVIVLVTTYCGNLVAFLTFPRFQPGFDYLHQLFVHGDFKEELGLRNNTFFENYAAISSRLDFQKYLNHAIVYNNSLQENLEAVKIGSRINVDWRINLQLIIQNHFEKEKECTFSMSKESFLDEQIGLIIPIGSPYLDLINAQIYRLYQMGFIERWHQTNLPSMDKCNAKGVLRQITNHKVNLDDMQGCFLVLLTGFIVAGIMILGEFWHYQWHLKQITRRRLFSE</sequence>
<dbReference type="InterPro" id="IPR052192">
    <property type="entry name" value="Insect_Ionotropic_Sensory_Rcpt"/>
</dbReference>
<evidence type="ECO:0000256" key="3">
    <source>
        <dbReference type="ARBA" id="ARBA00022475"/>
    </source>
</evidence>
<keyword evidence="10" id="KW-0732">Signal</keyword>
<dbReference type="Gene3D" id="3.40.190.10">
    <property type="entry name" value="Periplasmic binding protein-like II"/>
    <property type="match status" value="1"/>
</dbReference>
<name>A0A9C5ZD05_9MUSC</name>
<dbReference type="InterPro" id="IPR001320">
    <property type="entry name" value="Iontro_rcpt_C"/>
</dbReference>
<dbReference type="Gene3D" id="1.10.287.70">
    <property type="match status" value="1"/>
</dbReference>
<dbReference type="PANTHER" id="PTHR42643:SF24">
    <property type="entry name" value="IONOTROPIC RECEPTOR 60A"/>
    <property type="match status" value="1"/>
</dbReference>
<gene>
    <name evidence="13" type="primary">LOC119641696</name>
</gene>
<dbReference type="GO" id="GO:0050907">
    <property type="term" value="P:detection of chemical stimulus involved in sensory perception"/>
    <property type="evidence" value="ECO:0007669"/>
    <property type="project" value="UniProtKB-ARBA"/>
</dbReference>
<keyword evidence="3" id="KW-1003">Cell membrane</keyword>
<evidence type="ECO:0000256" key="2">
    <source>
        <dbReference type="ARBA" id="ARBA00008685"/>
    </source>
</evidence>
<dbReference type="GO" id="GO:0015276">
    <property type="term" value="F:ligand-gated monoatomic ion channel activity"/>
    <property type="evidence" value="ECO:0007669"/>
    <property type="project" value="InterPro"/>
</dbReference>
<evidence type="ECO:0000256" key="6">
    <source>
        <dbReference type="ARBA" id="ARBA00023136"/>
    </source>
</evidence>
<feature type="transmembrane region" description="Helical" evidence="9">
    <location>
        <begin position="825"/>
        <end position="846"/>
    </location>
</feature>
<keyword evidence="12" id="KW-1185">Reference proteome</keyword>
<feature type="domain" description="Ionotropic glutamate receptor C-terminal" evidence="11">
    <location>
        <begin position="565"/>
        <end position="832"/>
    </location>
</feature>
<keyword evidence="7 13" id="KW-0675">Receptor</keyword>
<proteinExistence type="inferred from homology"/>
<keyword evidence="8" id="KW-0325">Glycoprotein</keyword>
<comment type="similarity">
    <text evidence="2">Belongs to the glutamate-gated ion channel (TC 1.A.10.1) family.</text>
</comment>
<evidence type="ECO:0000256" key="8">
    <source>
        <dbReference type="ARBA" id="ARBA00023180"/>
    </source>
</evidence>